<reference evidence="2" key="1">
    <citation type="submission" date="2023-10" db="EMBL/GenBank/DDBJ databases">
        <title>Chromosome-level genome of the transformable northern wattle, Acacia crassicarpa.</title>
        <authorList>
            <person name="Massaro I."/>
            <person name="Sinha N.R."/>
            <person name="Poethig S."/>
            <person name="Leichty A.R."/>
        </authorList>
    </citation>
    <scope>NUCLEOTIDE SEQUENCE</scope>
    <source>
        <strain evidence="2">Acra3RX</strain>
        <tissue evidence="2">Leaf</tissue>
    </source>
</reference>
<evidence type="ECO:0000313" key="3">
    <source>
        <dbReference type="Proteomes" id="UP001293593"/>
    </source>
</evidence>
<comment type="caution">
    <text evidence="2">The sequence shown here is derived from an EMBL/GenBank/DDBJ whole genome shotgun (WGS) entry which is preliminary data.</text>
</comment>
<dbReference type="EMBL" id="JAWXYG010000002">
    <property type="protein sequence ID" value="KAK4282753.1"/>
    <property type="molecule type" value="Genomic_DNA"/>
</dbReference>
<dbReference type="SUPFAM" id="SSF81383">
    <property type="entry name" value="F-box domain"/>
    <property type="match status" value="1"/>
</dbReference>
<dbReference type="PANTHER" id="PTHR32278">
    <property type="entry name" value="F-BOX DOMAIN-CONTAINING PROTEIN"/>
    <property type="match status" value="1"/>
</dbReference>
<keyword evidence="3" id="KW-1185">Reference proteome</keyword>
<dbReference type="PANTHER" id="PTHR32278:SF11">
    <property type="entry name" value="F-BOX DOMAIN-CONTAINING PROTEIN"/>
    <property type="match status" value="1"/>
</dbReference>
<dbReference type="PROSITE" id="PS50181">
    <property type="entry name" value="FBOX"/>
    <property type="match status" value="1"/>
</dbReference>
<dbReference type="InterPro" id="IPR001810">
    <property type="entry name" value="F-box_dom"/>
</dbReference>
<dbReference type="Proteomes" id="UP001293593">
    <property type="component" value="Unassembled WGS sequence"/>
</dbReference>
<dbReference type="AlphaFoldDB" id="A0AAE1TF57"/>
<sequence length="271" mass="30612">MEVLPDDCFAHILSMTSPRDVGKSSVISSIVRSMANSDIIWEKFLPPNYHEILSRLVSPLIYSSKKDLFLSLSKPLLIDQGKKMFSIEKSTGKICYMLSARELAIAWGSSPLYWSWKPLHSSSRFAEVAELRTIWWLEIKGSMDARMLSPRTIYGAYLIVKVADRAYGLDLLPSEVSVGVGNFKSEGSVYVRRPLKEKEERTRASSSRRDVKWPCKREDDWLEIELGSFFNEGGDDEVKMCLKEVKGVHLKGGLVVEGMEIRPISLGRAST</sequence>
<dbReference type="CDD" id="cd22162">
    <property type="entry name" value="F-box_AtSKIP3-like"/>
    <property type="match status" value="1"/>
</dbReference>
<accession>A0AAE1TF57</accession>
<dbReference type="InterPro" id="IPR025886">
    <property type="entry name" value="PP2-like"/>
</dbReference>
<evidence type="ECO:0000313" key="2">
    <source>
        <dbReference type="EMBL" id="KAK4282753.1"/>
    </source>
</evidence>
<name>A0AAE1TF57_9FABA</name>
<proteinExistence type="predicted"/>
<feature type="domain" description="F-box" evidence="1">
    <location>
        <begin position="1"/>
        <end position="44"/>
    </location>
</feature>
<organism evidence="2 3">
    <name type="scientific">Acacia crassicarpa</name>
    <name type="common">northern wattle</name>
    <dbReference type="NCBI Taxonomy" id="499986"/>
    <lineage>
        <taxon>Eukaryota</taxon>
        <taxon>Viridiplantae</taxon>
        <taxon>Streptophyta</taxon>
        <taxon>Embryophyta</taxon>
        <taxon>Tracheophyta</taxon>
        <taxon>Spermatophyta</taxon>
        <taxon>Magnoliopsida</taxon>
        <taxon>eudicotyledons</taxon>
        <taxon>Gunneridae</taxon>
        <taxon>Pentapetalae</taxon>
        <taxon>rosids</taxon>
        <taxon>fabids</taxon>
        <taxon>Fabales</taxon>
        <taxon>Fabaceae</taxon>
        <taxon>Caesalpinioideae</taxon>
        <taxon>mimosoid clade</taxon>
        <taxon>Acacieae</taxon>
        <taxon>Acacia</taxon>
    </lineage>
</organism>
<protein>
    <recommendedName>
        <fullName evidence="1">F-box domain-containing protein</fullName>
    </recommendedName>
</protein>
<evidence type="ECO:0000259" key="1">
    <source>
        <dbReference type="PROSITE" id="PS50181"/>
    </source>
</evidence>
<gene>
    <name evidence="2" type="ORF">QN277_014093</name>
</gene>
<dbReference type="InterPro" id="IPR036047">
    <property type="entry name" value="F-box-like_dom_sf"/>
</dbReference>
<dbReference type="Pfam" id="PF14299">
    <property type="entry name" value="PP2"/>
    <property type="match status" value="1"/>
</dbReference>